<evidence type="ECO:0000313" key="6">
    <source>
        <dbReference type="Proteomes" id="UP000015462"/>
    </source>
</evidence>
<dbReference type="Pfam" id="PF00743">
    <property type="entry name" value="FMO-like"/>
    <property type="match status" value="1"/>
</dbReference>
<keyword evidence="6" id="KW-1185">Reference proteome</keyword>
<keyword evidence="2" id="KW-0274">FAD</keyword>
<evidence type="ECO:0000256" key="2">
    <source>
        <dbReference type="ARBA" id="ARBA00022827"/>
    </source>
</evidence>
<name>A0AB33YZJ8_9GAMM</name>
<dbReference type="PRINTS" id="PR00469">
    <property type="entry name" value="PNDRDTASEII"/>
</dbReference>
<evidence type="ECO:0000256" key="3">
    <source>
        <dbReference type="ARBA" id="ARBA00023002"/>
    </source>
</evidence>
<dbReference type="InterPro" id="IPR036188">
    <property type="entry name" value="FAD/NAD-bd_sf"/>
</dbReference>
<protein>
    <submittedName>
        <fullName evidence="5">Flavin-containing monooxygenase FMO</fullName>
    </submittedName>
</protein>
<evidence type="ECO:0000313" key="5">
    <source>
        <dbReference type="EMBL" id="EPD12606.1"/>
    </source>
</evidence>
<keyword evidence="4" id="KW-0472">Membrane</keyword>
<keyword evidence="4" id="KW-0812">Transmembrane</keyword>
<dbReference type="GO" id="GO:0050660">
    <property type="term" value="F:flavin adenine dinucleotide binding"/>
    <property type="evidence" value="ECO:0007669"/>
    <property type="project" value="InterPro"/>
</dbReference>
<dbReference type="Proteomes" id="UP000015462">
    <property type="component" value="Unassembled WGS sequence"/>
</dbReference>
<evidence type="ECO:0000256" key="4">
    <source>
        <dbReference type="SAM" id="Phobius"/>
    </source>
</evidence>
<dbReference type="InterPro" id="IPR051209">
    <property type="entry name" value="FAD-bind_Monooxygenase_sf"/>
</dbReference>
<dbReference type="InterPro" id="IPR020946">
    <property type="entry name" value="Flavin_mOase-like"/>
</dbReference>
<sequence>MSTIKTIKALKDGGVKEPRVIIMGAGMSGILMGINLLKAGLTNFSIYEKRSTIGGTWRENTYPGIACDIPSYFYTYSFEPNPHWTRRFPPGSEIQAYFERVFEKYQLASYTTFNEEITNTQHKDGQWHVETASGKTDTADFIVAATGVLHKINEPKFEGIENFEGDVFHTARWNHDVELSGKRIGVIGGGSTGTQMIDPLSKVAKKLTLFQRTPQWIFPIPDKAYSKLWIRSVKRFPVLGKSLYRLYKFMQERTVGVATVKPGWNRSILNKLCEWNLNHVKDPVLRAKLTPNYEPGCKRLVMSTSFYPAIQKPNVDLVTEGIDKIEAKGIRTKDGVLHELDLIVQATGFDGFAFMRPMTMQGTNNTTLSEAWESGPRAFRAITIPNFPNFFMLNGPNSPIGNYSLIAIAETQSSYIMKCIQKYMEGVFDYIEPKQEAVDDFYKTVHEALPGTIWTTGCQSWYLDDNGVPLLWPWSPQRYAKEMSQPDFNNYHLKKA</sequence>
<evidence type="ECO:0000256" key="1">
    <source>
        <dbReference type="ARBA" id="ARBA00022630"/>
    </source>
</evidence>
<keyword evidence="3" id="KW-0560">Oxidoreductase</keyword>
<keyword evidence="5" id="KW-0503">Monooxygenase</keyword>
<keyword evidence="1" id="KW-0285">Flavoprotein</keyword>
<dbReference type="SUPFAM" id="SSF51905">
    <property type="entry name" value="FAD/NAD(P)-binding domain"/>
    <property type="match status" value="2"/>
</dbReference>
<dbReference type="AlphaFoldDB" id="A0AB33YZJ8"/>
<comment type="caution">
    <text evidence="5">The sequence shown here is derived from an EMBL/GenBank/DDBJ whole genome shotgun (WGS) entry which is preliminary data.</text>
</comment>
<accession>A0AB33YZJ8</accession>
<proteinExistence type="predicted"/>
<dbReference type="Gene3D" id="3.50.50.60">
    <property type="entry name" value="FAD/NAD(P)-binding domain"/>
    <property type="match status" value="2"/>
</dbReference>
<gene>
    <name evidence="5" type="ORF">L196_09389</name>
</gene>
<dbReference type="GO" id="GO:0004499">
    <property type="term" value="F:N,N-dimethylaniline monooxygenase activity"/>
    <property type="evidence" value="ECO:0007669"/>
    <property type="project" value="InterPro"/>
</dbReference>
<keyword evidence="4" id="KW-1133">Transmembrane helix</keyword>
<organism evidence="5 6">
    <name type="scientific">Cycloclasticus pugetii</name>
    <dbReference type="NCBI Taxonomy" id="34068"/>
    <lineage>
        <taxon>Bacteria</taxon>
        <taxon>Pseudomonadati</taxon>
        <taxon>Pseudomonadota</taxon>
        <taxon>Gammaproteobacteria</taxon>
        <taxon>Thiotrichales</taxon>
        <taxon>Piscirickettsiaceae</taxon>
        <taxon>Cycloclasticus</taxon>
    </lineage>
</organism>
<dbReference type="EMBL" id="ASHL01000008">
    <property type="protein sequence ID" value="EPD12606.1"/>
    <property type="molecule type" value="Genomic_DNA"/>
</dbReference>
<feature type="transmembrane region" description="Helical" evidence="4">
    <location>
        <begin position="20"/>
        <end position="41"/>
    </location>
</feature>
<reference evidence="5 6" key="1">
    <citation type="journal article" date="2013" name="Genome Announc.">
        <title>Genome Sequence of the Pyrene- and Fluoranthene-Degrading Bacterium Cycloclasticus sp. Strain PY97M.</title>
        <authorList>
            <person name="Cui Z."/>
            <person name="Xu G."/>
            <person name="Li Q."/>
            <person name="Gao W."/>
            <person name="Zheng L."/>
        </authorList>
    </citation>
    <scope>NUCLEOTIDE SEQUENCE [LARGE SCALE GENOMIC DNA]</scope>
    <source>
        <strain evidence="5 6">PY97M</strain>
    </source>
</reference>
<dbReference type="PANTHER" id="PTHR42877">
    <property type="entry name" value="L-ORNITHINE N(5)-MONOOXYGENASE-RELATED"/>
    <property type="match status" value="1"/>
</dbReference>
<dbReference type="PANTHER" id="PTHR42877:SF4">
    <property type="entry name" value="FAD_NAD(P)-BINDING DOMAIN-CONTAINING PROTEIN-RELATED"/>
    <property type="match status" value="1"/>
</dbReference>
<dbReference type="GO" id="GO:0050661">
    <property type="term" value="F:NADP binding"/>
    <property type="evidence" value="ECO:0007669"/>
    <property type="project" value="InterPro"/>
</dbReference>
<dbReference type="RefSeq" id="WP_016390779.1">
    <property type="nucleotide sequence ID" value="NZ_KE646809.1"/>
</dbReference>